<dbReference type="EMBL" id="CP001055">
    <property type="protein sequence ID" value="ACC98791.1"/>
    <property type="molecule type" value="Genomic_DNA"/>
</dbReference>
<proteinExistence type="predicted"/>
<dbReference type="OrthoDB" id="9825782at2"/>
<dbReference type="HOGENOM" id="CLU_513638_0_0_0"/>
<gene>
    <name evidence="1" type="ordered locus">Emin_1241</name>
</gene>
<name>B2KE45_ELUMP</name>
<accession>B2KE45</accession>
<dbReference type="RefSeq" id="WP_012415406.1">
    <property type="nucleotide sequence ID" value="NC_010644.1"/>
</dbReference>
<organism evidence="1 2">
    <name type="scientific">Elusimicrobium minutum (strain Pei191)</name>
    <dbReference type="NCBI Taxonomy" id="445932"/>
    <lineage>
        <taxon>Bacteria</taxon>
        <taxon>Pseudomonadati</taxon>
        <taxon>Elusimicrobiota</taxon>
        <taxon>Elusimicrobia</taxon>
        <taxon>Elusimicrobiales</taxon>
        <taxon>Elusimicrobiaceae</taxon>
        <taxon>Elusimicrobium</taxon>
    </lineage>
</organism>
<reference evidence="1 2" key="1">
    <citation type="journal article" date="2009" name="Appl. Environ. Microbiol.">
        <title>Genomic analysis of 'Elusimicrobium minutum,' the first cultivated representative of the phylum 'Elusimicrobia' (formerly termite group 1).</title>
        <authorList>
            <person name="Herlemann D.P.R."/>
            <person name="Geissinger O."/>
            <person name="Ikeda-Ohtsubo W."/>
            <person name="Kunin V."/>
            <person name="Sun H."/>
            <person name="Lapidus A."/>
            <person name="Hugenholtz P."/>
            <person name="Brune A."/>
        </authorList>
    </citation>
    <scope>NUCLEOTIDE SEQUENCE [LARGE SCALE GENOMIC DNA]</scope>
    <source>
        <strain evidence="1 2">Pei191</strain>
    </source>
</reference>
<dbReference type="STRING" id="445932.Emin_1241"/>
<sequence length="530" mass="59820">MPKTAGTVEVNPIEELLESVTVSLPNAPQDVVEKIVIVYNGKRTARQMFEIIKQLKEEVVINVFNTDDFIAQILLDKTTVRAASKELKTIKNKEDISKFQKILGFSEKTKDILAQFYASAGALMSFDEEMSSALAEVGYKENPETPKALEAIKKLEEKALTAKNHKNHAAQNKEDITHYALKYNFPFALAKIMLERFNRTGARHFKTELNFLMSALNKISQNEKINSFLAAKVLCGFLTIDDAQKFTEMSKELTYLIDGDDIFILGCRYLRTKTAKEVRYTLDAILKRLPFAEIKEENLGLAVSVLIDGTQESLEQAMLKAQKAKDMYSFRKSLAKYDCFDPFTYEISKKFAGVITAGRLVENFNSILNSLPFCSSPAENNDLACKVLLNKIKQEEAVTQATYRRNLKAKSLTEGLAPEVLKKYLGTMSPEDIIAIFDKALSHYSFWKTDSKKHLYALEAVIAQLNGTSTEEISRFVLESLEEGQNMEEISDTLMQIPSKDKLKLKYTDLKNFQQDGKAPPPSSLSDIFN</sequence>
<keyword evidence="2" id="KW-1185">Reference proteome</keyword>
<evidence type="ECO:0000313" key="2">
    <source>
        <dbReference type="Proteomes" id="UP000001029"/>
    </source>
</evidence>
<dbReference type="AlphaFoldDB" id="B2KE45"/>
<dbReference type="KEGG" id="emi:Emin_1241"/>
<evidence type="ECO:0000313" key="1">
    <source>
        <dbReference type="EMBL" id="ACC98791.1"/>
    </source>
</evidence>
<dbReference type="Proteomes" id="UP000001029">
    <property type="component" value="Chromosome"/>
</dbReference>
<protein>
    <submittedName>
        <fullName evidence="1">Uncharacterized protein</fullName>
    </submittedName>
</protein>